<sequence>MVMAVKVRWVWISKRPRTQNPNDVTRPQDDYQHHPATSTTTTAIRCLAPTTARIVPNLTCSSLARLTTITTSIIFCPASDLDRPATNLERRRRPQHRTSRCACSPFRFGRLLRHLRSLRPSRMLAARHVSAVSQSTVEQPSEIARPHAASPPSLRFLLLSSQASSRTRVFMALQIRCLHRFTTLSPSRSMLAASGCLGRHSSGT</sequence>
<proteinExistence type="predicted"/>
<organism evidence="2 3">
    <name type="scientific">Phyllosticta capitalensis</name>
    <dbReference type="NCBI Taxonomy" id="121624"/>
    <lineage>
        <taxon>Eukaryota</taxon>
        <taxon>Fungi</taxon>
        <taxon>Dikarya</taxon>
        <taxon>Ascomycota</taxon>
        <taxon>Pezizomycotina</taxon>
        <taxon>Dothideomycetes</taxon>
        <taxon>Dothideomycetes incertae sedis</taxon>
        <taxon>Botryosphaeriales</taxon>
        <taxon>Phyllostictaceae</taxon>
        <taxon>Phyllosticta</taxon>
    </lineage>
</organism>
<evidence type="ECO:0000313" key="3">
    <source>
        <dbReference type="Proteomes" id="UP001492380"/>
    </source>
</evidence>
<gene>
    <name evidence="2" type="ORF">HDK90DRAFT_257591</name>
</gene>
<feature type="region of interest" description="Disordered" evidence="1">
    <location>
        <begin position="17"/>
        <end position="39"/>
    </location>
</feature>
<evidence type="ECO:0000313" key="2">
    <source>
        <dbReference type="EMBL" id="KAK8235829.1"/>
    </source>
</evidence>
<reference evidence="2 3" key="1">
    <citation type="submission" date="2024-04" db="EMBL/GenBank/DDBJ databases">
        <title>Phyllosticta paracitricarpa is synonymous to the EU quarantine fungus P. citricarpa based on phylogenomic analyses.</title>
        <authorList>
            <consortium name="Lawrence Berkeley National Laboratory"/>
            <person name="Van Ingen-Buijs V.A."/>
            <person name="Van Westerhoven A.C."/>
            <person name="Haridas S."/>
            <person name="Skiadas P."/>
            <person name="Martin F."/>
            <person name="Groenewald J.Z."/>
            <person name="Crous P.W."/>
            <person name="Seidl M.F."/>
        </authorList>
    </citation>
    <scope>NUCLEOTIDE SEQUENCE [LARGE SCALE GENOMIC DNA]</scope>
    <source>
        <strain evidence="2 3">CBS 123374</strain>
    </source>
</reference>
<dbReference type="EMBL" id="JBBWRZ010000005">
    <property type="protein sequence ID" value="KAK8235829.1"/>
    <property type="molecule type" value="Genomic_DNA"/>
</dbReference>
<comment type="caution">
    <text evidence="2">The sequence shown here is derived from an EMBL/GenBank/DDBJ whole genome shotgun (WGS) entry which is preliminary data.</text>
</comment>
<protein>
    <submittedName>
        <fullName evidence="2">Uncharacterized protein</fullName>
    </submittedName>
</protein>
<evidence type="ECO:0000256" key="1">
    <source>
        <dbReference type="SAM" id="MobiDB-lite"/>
    </source>
</evidence>
<accession>A0ABR1YRQ9</accession>
<dbReference type="Proteomes" id="UP001492380">
    <property type="component" value="Unassembled WGS sequence"/>
</dbReference>
<keyword evidence="3" id="KW-1185">Reference proteome</keyword>
<name>A0ABR1YRQ9_9PEZI</name>